<proteinExistence type="predicted"/>
<evidence type="ECO:0000313" key="2">
    <source>
        <dbReference type="Proteomes" id="UP001257627"/>
    </source>
</evidence>
<protein>
    <submittedName>
        <fullName evidence="1">Uncharacterized protein</fullName>
    </submittedName>
</protein>
<dbReference type="RefSeq" id="WP_143601656.1">
    <property type="nucleotide sequence ID" value="NZ_JAPEMK010000001.1"/>
</dbReference>
<sequence>MSLARAEQELLRLLLGLVAGEEDGDSVESSLQLRCFETVRDGLWLVYRAFLNAQGPEAKGYADDVLEIVEWDAGRLRSYRNL</sequence>
<name>A0ABU3UTS6_9ACTN</name>
<accession>A0ABU3UTS6</accession>
<evidence type="ECO:0000313" key="1">
    <source>
        <dbReference type="EMBL" id="MDU8997305.1"/>
    </source>
</evidence>
<keyword evidence="2" id="KW-1185">Reference proteome</keyword>
<gene>
    <name evidence="1" type="ORF">PU648_34185</name>
</gene>
<reference evidence="1 2" key="1">
    <citation type="submission" date="2023-02" db="EMBL/GenBank/DDBJ databases">
        <authorList>
            <person name="Maleckis M."/>
        </authorList>
    </citation>
    <scope>NUCLEOTIDE SEQUENCE [LARGE SCALE GENOMIC DNA]</scope>
    <source>
        <strain evidence="1 2">P8-A2</strain>
    </source>
</reference>
<comment type="caution">
    <text evidence="1">The sequence shown here is derived from an EMBL/GenBank/DDBJ whole genome shotgun (WGS) entry which is preliminary data.</text>
</comment>
<organism evidence="1 2">
    <name type="scientific">Streptomyces mirabilis</name>
    <dbReference type="NCBI Taxonomy" id="68239"/>
    <lineage>
        <taxon>Bacteria</taxon>
        <taxon>Bacillati</taxon>
        <taxon>Actinomycetota</taxon>
        <taxon>Actinomycetes</taxon>
        <taxon>Kitasatosporales</taxon>
        <taxon>Streptomycetaceae</taxon>
        <taxon>Streptomyces</taxon>
    </lineage>
</organism>
<dbReference type="EMBL" id="JARAKF010000001">
    <property type="protein sequence ID" value="MDU8997305.1"/>
    <property type="molecule type" value="Genomic_DNA"/>
</dbReference>
<dbReference type="Proteomes" id="UP001257627">
    <property type="component" value="Unassembled WGS sequence"/>
</dbReference>